<dbReference type="WBParaSite" id="GPUH_0000005701-mRNA-1">
    <property type="protein sequence ID" value="GPUH_0000005701-mRNA-1"/>
    <property type="gene ID" value="GPUH_0000005701"/>
</dbReference>
<protein>
    <submittedName>
        <fullName evidence="4">Neur_chan_LBD domain-containing protein</fullName>
    </submittedName>
</protein>
<reference evidence="4" key="1">
    <citation type="submission" date="2016-06" db="UniProtKB">
        <authorList>
            <consortium name="WormBaseParasite"/>
        </authorList>
    </citation>
    <scope>IDENTIFICATION</scope>
</reference>
<evidence type="ECO:0000256" key="1">
    <source>
        <dbReference type="SAM" id="Phobius"/>
    </source>
</evidence>
<evidence type="ECO:0000313" key="4">
    <source>
        <dbReference type="WBParaSite" id="GPUH_0000005701-mRNA-1"/>
    </source>
</evidence>
<dbReference type="OrthoDB" id="5776386at2759"/>
<feature type="transmembrane region" description="Helical" evidence="1">
    <location>
        <begin position="39"/>
        <end position="58"/>
    </location>
</feature>
<keyword evidence="1" id="KW-0472">Membrane</keyword>
<proteinExistence type="predicted"/>
<accession>A0A183CUB7</accession>
<evidence type="ECO:0000313" key="2">
    <source>
        <dbReference type="EMBL" id="VDK27226.1"/>
    </source>
</evidence>
<dbReference type="EMBL" id="UYRT01000038">
    <property type="protein sequence ID" value="VDK27226.1"/>
    <property type="molecule type" value="Genomic_DNA"/>
</dbReference>
<sequence length="142" mass="16061">SARSPTITSHTLDVYLRLLLTIFLPITLPTFLSSRKLPIFVITYFLNSSFLFSLFSYLTNSLSALSHCAQTRLVSEFFRADVEIRKFIDPQMVDCGCDVFVGEMTISLSSAWNFNTNPIRRRVSLSEDAATVVLEFSNDFLA</sequence>
<gene>
    <name evidence="2" type="ORF">GPUH_LOCUS58</name>
</gene>
<feature type="transmembrane region" description="Helical" evidence="1">
    <location>
        <begin position="14"/>
        <end position="32"/>
    </location>
</feature>
<name>A0A183CUB7_9BILA</name>
<dbReference type="AlphaFoldDB" id="A0A183CUB7"/>
<dbReference type="Proteomes" id="UP000271098">
    <property type="component" value="Unassembled WGS sequence"/>
</dbReference>
<keyword evidence="1" id="KW-0812">Transmembrane</keyword>
<keyword evidence="1" id="KW-1133">Transmembrane helix</keyword>
<organism evidence="4">
    <name type="scientific">Gongylonema pulchrum</name>
    <dbReference type="NCBI Taxonomy" id="637853"/>
    <lineage>
        <taxon>Eukaryota</taxon>
        <taxon>Metazoa</taxon>
        <taxon>Ecdysozoa</taxon>
        <taxon>Nematoda</taxon>
        <taxon>Chromadorea</taxon>
        <taxon>Rhabditida</taxon>
        <taxon>Spirurina</taxon>
        <taxon>Spiruromorpha</taxon>
        <taxon>Spiruroidea</taxon>
        <taxon>Gongylonematidae</taxon>
        <taxon>Gongylonema</taxon>
    </lineage>
</organism>
<keyword evidence="3" id="KW-1185">Reference proteome</keyword>
<evidence type="ECO:0000313" key="3">
    <source>
        <dbReference type="Proteomes" id="UP000271098"/>
    </source>
</evidence>
<reference evidence="2 3" key="2">
    <citation type="submission" date="2018-11" db="EMBL/GenBank/DDBJ databases">
        <authorList>
            <consortium name="Pathogen Informatics"/>
        </authorList>
    </citation>
    <scope>NUCLEOTIDE SEQUENCE [LARGE SCALE GENOMIC DNA]</scope>
</reference>